<protein>
    <submittedName>
        <fullName evidence="2">Unannotated protein</fullName>
    </submittedName>
</protein>
<dbReference type="Gene3D" id="3.90.550.10">
    <property type="entry name" value="Spore Coat Polysaccharide Biosynthesis Protein SpsA, Chain A"/>
    <property type="match status" value="1"/>
</dbReference>
<sequence>MDRSRLTRALEATVAAGAIGACLATAHTAYNLGRLRTPSRRPPATAERVSILVPARDEASRIGACISALLASEGLTDLEVIVLDDGSSDGTADVARRAALETGRTEATVQVLDGGTAPLPEGWLGKTWACARLARAATGSVLVFVDADVTVAPHGIAASVALMRDAGLDLVSPYPRQEAEGLVPRLVQPLLQWSWATLLPLDLAERSPRPSLVAANGQLLVVDTGVYREAGGHDAVRGEVLDDVALLRAVKAIGGCGVVVDGTDVATCRMYDDTSSLVEGYSKSLWSAFGSPVGAAGVMAMLSWLYVLPPVAAIAGPTAKARTWGAVGYAAGVTGRALVARRTGGRLLPDITAHPASIAALGVLVAESWRRRRSGSLTWRGRTLP</sequence>
<dbReference type="EMBL" id="CAFBPU010000060">
    <property type="protein sequence ID" value="CAB5038982.1"/>
    <property type="molecule type" value="Genomic_DNA"/>
</dbReference>
<evidence type="ECO:0000313" key="3">
    <source>
        <dbReference type="EMBL" id="CAB5038982.1"/>
    </source>
</evidence>
<evidence type="ECO:0000259" key="1">
    <source>
        <dbReference type="Pfam" id="PF00535"/>
    </source>
</evidence>
<feature type="domain" description="Glycosyltransferase 2-like" evidence="1">
    <location>
        <begin position="50"/>
        <end position="173"/>
    </location>
</feature>
<dbReference type="InterPro" id="IPR001173">
    <property type="entry name" value="Glyco_trans_2-like"/>
</dbReference>
<dbReference type="PANTHER" id="PTHR43646">
    <property type="entry name" value="GLYCOSYLTRANSFERASE"/>
    <property type="match status" value="1"/>
</dbReference>
<accession>A0A6J7ISY8</accession>
<dbReference type="InterPro" id="IPR029044">
    <property type="entry name" value="Nucleotide-diphossugar_trans"/>
</dbReference>
<proteinExistence type="predicted"/>
<organism evidence="2">
    <name type="scientific">freshwater metagenome</name>
    <dbReference type="NCBI Taxonomy" id="449393"/>
    <lineage>
        <taxon>unclassified sequences</taxon>
        <taxon>metagenomes</taxon>
        <taxon>ecological metagenomes</taxon>
    </lineage>
</organism>
<dbReference type="Pfam" id="PF00535">
    <property type="entry name" value="Glycos_transf_2"/>
    <property type="match status" value="1"/>
</dbReference>
<evidence type="ECO:0000313" key="2">
    <source>
        <dbReference type="EMBL" id="CAB4933287.1"/>
    </source>
</evidence>
<name>A0A6J7ISY8_9ZZZZ</name>
<dbReference type="EMBL" id="CAFBND010000015">
    <property type="protein sequence ID" value="CAB4933287.1"/>
    <property type="molecule type" value="Genomic_DNA"/>
</dbReference>
<dbReference type="CDD" id="cd00761">
    <property type="entry name" value="Glyco_tranf_GTA_type"/>
    <property type="match status" value="1"/>
</dbReference>
<dbReference type="PROSITE" id="PS51257">
    <property type="entry name" value="PROKAR_LIPOPROTEIN"/>
    <property type="match status" value="1"/>
</dbReference>
<dbReference type="PANTHER" id="PTHR43646:SF3">
    <property type="entry name" value="SLR1566 PROTEIN"/>
    <property type="match status" value="1"/>
</dbReference>
<dbReference type="AlphaFoldDB" id="A0A6J7ISY8"/>
<dbReference type="SUPFAM" id="SSF53448">
    <property type="entry name" value="Nucleotide-diphospho-sugar transferases"/>
    <property type="match status" value="1"/>
</dbReference>
<gene>
    <name evidence="2" type="ORF">UFOPK3752_00574</name>
    <name evidence="3" type="ORF">UFOPK4150_02104</name>
</gene>
<reference evidence="2" key="1">
    <citation type="submission" date="2020-05" db="EMBL/GenBank/DDBJ databases">
        <authorList>
            <person name="Chiriac C."/>
            <person name="Salcher M."/>
            <person name="Ghai R."/>
            <person name="Kavagutti S V."/>
        </authorList>
    </citation>
    <scope>NUCLEOTIDE SEQUENCE</scope>
</reference>